<evidence type="ECO:0000313" key="8">
    <source>
        <dbReference type="EMBL" id="KGN39491.1"/>
    </source>
</evidence>
<feature type="transmembrane region" description="Helical" evidence="6">
    <location>
        <begin position="95"/>
        <end position="114"/>
    </location>
</feature>
<keyword evidence="2 6" id="KW-0812">Transmembrane</keyword>
<keyword evidence="4 6" id="KW-0472">Membrane</keyword>
<comment type="subcellular location">
    <subcellularLocation>
        <location evidence="1">Cell membrane</location>
        <topology evidence="1">Multi-pass membrane protein</topology>
    </subcellularLocation>
</comment>
<reference evidence="8 9" key="1">
    <citation type="submission" date="2013-08" db="EMBL/GenBank/DDBJ databases">
        <title>The genome sequence of Knoellia subterranea.</title>
        <authorList>
            <person name="Zhu W."/>
            <person name="Wang G."/>
        </authorList>
    </citation>
    <scope>NUCLEOTIDE SEQUENCE [LARGE SCALE GENOMIC DNA]</scope>
    <source>
        <strain evidence="8 9">KCTC 19937</strain>
    </source>
</reference>
<dbReference type="SUPFAM" id="SSF103473">
    <property type="entry name" value="MFS general substrate transporter"/>
    <property type="match status" value="1"/>
</dbReference>
<protein>
    <submittedName>
        <fullName evidence="8">Major facilitator transporter</fullName>
    </submittedName>
</protein>
<proteinExistence type="predicted"/>
<feature type="transmembrane region" description="Helical" evidence="6">
    <location>
        <begin position="135"/>
        <end position="154"/>
    </location>
</feature>
<evidence type="ECO:0000256" key="3">
    <source>
        <dbReference type="ARBA" id="ARBA00022989"/>
    </source>
</evidence>
<dbReference type="InterPro" id="IPR011701">
    <property type="entry name" value="MFS"/>
</dbReference>
<feature type="domain" description="Major facilitator superfamily (MFS) profile" evidence="7">
    <location>
        <begin position="204"/>
        <end position="419"/>
    </location>
</feature>
<dbReference type="PANTHER" id="PTHR23514:SF13">
    <property type="entry name" value="INNER MEMBRANE PROTEIN YBJJ"/>
    <property type="match status" value="1"/>
</dbReference>
<dbReference type="eggNOG" id="COG0738">
    <property type="taxonomic scope" value="Bacteria"/>
</dbReference>
<feature type="transmembrane region" description="Helical" evidence="6">
    <location>
        <begin position="275"/>
        <end position="293"/>
    </location>
</feature>
<feature type="transmembrane region" description="Helical" evidence="6">
    <location>
        <begin position="299"/>
        <end position="326"/>
    </location>
</feature>
<feature type="transmembrane region" description="Helical" evidence="6">
    <location>
        <begin position="244"/>
        <end position="263"/>
    </location>
</feature>
<dbReference type="GO" id="GO:0005886">
    <property type="term" value="C:plasma membrane"/>
    <property type="evidence" value="ECO:0007669"/>
    <property type="project" value="UniProtKB-SubCell"/>
</dbReference>
<dbReference type="InterPro" id="IPR051788">
    <property type="entry name" value="MFS_Transporter"/>
</dbReference>
<feature type="transmembrane region" description="Helical" evidence="6">
    <location>
        <begin position="40"/>
        <end position="58"/>
    </location>
</feature>
<gene>
    <name evidence="8" type="ORF">N803_03295</name>
</gene>
<feature type="transmembrane region" description="Helical" evidence="6">
    <location>
        <begin position="70"/>
        <end position="89"/>
    </location>
</feature>
<evidence type="ECO:0000313" key="9">
    <source>
        <dbReference type="Proteomes" id="UP000030011"/>
    </source>
</evidence>
<evidence type="ECO:0000256" key="5">
    <source>
        <dbReference type="SAM" id="MobiDB-lite"/>
    </source>
</evidence>
<dbReference type="Proteomes" id="UP000030011">
    <property type="component" value="Unassembled WGS sequence"/>
</dbReference>
<dbReference type="Pfam" id="PF07690">
    <property type="entry name" value="MFS_1"/>
    <property type="match status" value="1"/>
</dbReference>
<dbReference type="InterPro" id="IPR036259">
    <property type="entry name" value="MFS_trans_sf"/>
</dbReference>
<dbReference type="PANTHER" id="PTHR23514">
    <property type="entry name" value="BYPASS OF STOP CODON PROTEIN 6"/>
    <property type="match status" value="1"/>
</dbReference>
<evidence type="ECO:0000256" key="1">
    <source>
        <dbReference type="ARBA" id="ARBA00004651"/>
    </source>
</evidence>
<evidence type="ECO:0000256" key="4">
    <source>
        <dbReference type="ARBA" id="ARBA00023136"/>
    </source>
</evidence>
<accession>A0A0A0JV41</accession>
<dbReference type="PROSITE" id="PS50850">
    <property type="entry name" value="MFS"/>
    <property type="match status" value="1"/>
</dbReference>
<keyword evidence="3 6" id="KW-1133">Transmembrane helix</keyword>
<feature type="transmembrane region" description="Helical" evidence="6">
    <location>
        <begin position="160"/>
        <end position="181"/>
    </location>
</feature>
<dbReference type="GO" id="GO:0022857">
    <property type="term" value="F:transmembrane transporter activity"/>
    <property type="evidence" value="ECO:0007669"/>
    <property type="project" value="InterPro"/>
</dbReference>
<dbReference type="InterPro" id="IPR020846">
    <property type="entry name" value="MFS_dom"/>
</dbReference>
<dbReference type="EMBL" id="AVPK01000001">
    <property type="protein sequence ID" value="KGN39491.1"/>
    <property type="molecule type" value="Genomic_DNA"/>
</dbReference>
<feature type="region of interest" description="Disordered" evidence="5">
    <location>
        <begin position="396"/>
        <end position="419"/>
    </location>
</feature>
<evidence type="ECO:0000259" key="7">
    <source>
        <dbReference type="PROSITE" id="PS50850"/>
    </source>
</evidence>
<dbReference type="Gene3D" id="1.20.1250.20">
    <property type="entry name" value="MFS general substrate transporter like domains"/>
    <property type="match status" value="2"/>
</dbReference>
<evidence type="ECO:0000256" key="6">
    <source>
        <dbReference type="SAM" id="Phobius"/>
    </source>
</evidence>
<comment type="caution">
    <text evidence="8">The sequence shown here is derived from an EMBL/GenBank/DDBJ whole genome shotgun (WGS) entry which is preliminary data.</text>
</comment>
<feature type="transmembrane region" description="Helical" evidence="6">
    <location>
        <begin position="347"/>
        <end position="364"/>
    </location>
</feature>
<organism evidence="8 9">
    <name type="scientific">Knoellia subterranea KCTC 19937</name>
    <dbReference type="NCBI Taxonomy" id="1385521"/>
    <lineage>
        <taxon>Bacteria</taxon>
        <taxon>Bacillati</taxon>
        <taxon>Actinomycetota</taxon>
        <taxon>Actinomycetes</taxon>
        <taxon>Micrococcales</taxon>
        <taxon>Intrasporangiaceae</taxon>
        <taxon>Knoellia</taxon>
    </lineage>
</organism>
<dbReference type="STRING" id="1385521.N803_03295"/>
<keyword evidence="9" id="KW-1185">Reference proteome</keyword>
<sequence>MRSSRAAIGAAFLVQGLLFISLTTRMPVIADLFDLGELALSGLMLMMVLLAGVGSVAAESWARRLGSAHALRAALVLLATGFAVMGWSVRETGTFGLFVVGLALYGLALGAVDATTNMQAVALEHRLARPVLPSFHAWWTLGGILATLFTLGLGDRLGSGPWGAWLLAVPVVAAASGPLLAQEPPDAAANDTSTESLGIPWRAIVFVGLALIVFYMVDTATTAWGPLYLSSDTVFAEPAHDASLFALASLPYLIATLAARLVGDRSTARFGARSMVRAGAVVAFVGLVAVVFAPTWPVAVIGFFVVGLGMAVVAPLSFSAAARLAGDESNPLLRRRRVDAAIARFNQFNYVGALLGAVLTGAIGAGNLRIGYAVPMVLVLALVPLARHFSGAPGAPEDTVAHEVPVAPENSLATGEAAT</sequence>
<name>A0A0A0JV41_9MICO</name>
<dbReference type="AlphaFoldDB" id="A0A0A0JV41"/>
<evidence type="ECO:0000256" key="2">
    <source>
        <dbReference type="ARBA" id="ARBA00022692"/>
    </source>
</evidence>
<feature type="transmembrane region" description="Helical" evidence="6">
    <location>
        <begin position="201"/>
        <end position="224"/>
    </location>
</feature>